<evidence type="ECO:0000313" key="1">
    <source>
        <dbReference type="EMBL" id="GJE08689.1"/>
    </source>
</evidence>
<proteinExistence type="predicted"/>
<protein>
    <submittedName>
        <fullName evidence="1">Uncharacterized protein</fullName>
    </submittedName>
</protein>
<reference evidence="1" key="1">
    <citation type="journal article" date="2021" name="Front. Microbiol.">
        <title>Comprehensive Comparative Genomics and Phenotyping of Methylobacterium Species.</title>
        <authorList>
            <person name="Alessa O."/>
            <person name="Ogura Y."/>
            <person name="Fujitani Y."/>
            <person name="Takami H."/>
            <person name="Hayashi T."/>
            <person name="Sahin N."/>
            <person name="Tani A."/>
        </authorList>
    </citation>
    <scope>NUCLEOTIDE SEQUENCE</scope>
    <source>
        <strain evidence="1">LMG 23639</strain>
    </source>
</reference>
<reference evidence="1" key="2">
    <citation type="submission" date="2021-08" db="EMBL/GenBank/DDBJ databases">
        <authorList>
            <person name="Tani A."/>
            <person name="Ola A."/>
            <person name="Ogura Y."/>
            <person name="Katsura K."/>
            <person name="Hayashi T."/>
        </authorList>
    </citation>
    <scope>NUCLEOTIDE SEQUENCE</scope>
    <source>
        <strain evidence="1">LMG 23639</strain>
    </source>
</reference>
<gene>
    <name evidence="1" type="ORF">AOPFMNJM_4032</name>
</gene>
<keyword evidence="2" id="KW-1185">Reference proteome</keyword>
<organism evidence="1 2">
    <name type="scientific">Methylobacterium jeotgali</name>
    <dbReference type="NCBI Taxonomy" id="381630"/>
    <lineage>
        <taxon>Bacteria</taxon>
        <taxon>Pseudomonadati</taxon>
        <taxon>Pseudomonadota</taxon>
        <taxon>Alphaproteobacteria</taxon>
        <taxon>Hyphomicrobiales</taxon>
        <taxon>Methylobacteriaceae</taxon>
        <taxon>Methylobacterium</taxon>
    </lineage>
</organism>
<dbReference type="Proteomes" id="UP001055102">
    <property type="component" value="Unassembled WGS sequence"/>
</dbReference>
<sequence>MTGVRPGPLAFSLPGVASRYRAMALPAEAFEPDQVLFGADAQAGIVRRLLTEAGAPPVFLPAPEMFHAPETFARIERLLPAPSRTGGPPPHLRFGPLRDCRLLKFAPNAHLLAEAPSRREIRISANPFAARAAVPAALGRVLRYASDAILTGLHGERPEHADLPAGFPAADIAAWARGADGPREAQAALASGRIERRAFAALPGADPTPGAPGPTVALPWNLADPGSAVPDIVLAFARFPGPAETGLGLTLLPYNEDALEPRLTRLVEEAGAVLARREGDLARKALFVARVRRPVPAPALRHLFPGVILDGGDPERAFVEARLRALGLPFVTHDPAPAEGPVDPDRRLERFEETRGVRLIETARPSRRACMELLAAAQALFGEVAAPFAPPMPPAIDPALFTGVPGGRA</sequence>
<dbReference type="RefSeq" id="WP_238278609.1">
    <property type="nucleotide sequence ID" value="NZ_BPQR01000085.1"/>
</dbReference>
<accession>A0ABQ4T1K8</accession>
<dbReference type="EMBL" id="BPQR01000085">
    <property type="protein sequence ID" value="GJE08689.1"/>
    <property type="molecule type" value="Genomic_DNA"/>
</dbReference>
<comment type="caution">
    <text evidence="1">The sequence shown here is derived from an EMBL/GenBank/DDBJ whole genome shotgun (WGS) entry which is preliminary data.</text>
</comment>
<evidence type="ECO:0000313" key="2">
    <source>
        <dbReference type="Proteomes" id="UP001055102"/>
    </source>
</evidence>
<name>A0ABQ4T1K8_9HYPH</name>